<name>A0AA38F3S6_TAXCH</name>
<dbReference type="GO" id="GO:0003723">
    <property type="term" value="F:RNA binding"/>
    <property type="evidence" value="ECO:0007669"/>
    <property type="project" value="UniProtKB-UniRule"/>
</dbReference>
<keyword evidence="11" id="KW-1185">Reference proteome</keyword>
<evidence type="ECO:0000256" key="2">
    <source>
        <dbReference type="ARBA" id="ARBA00022737"/>
    </source>
</evidence>
<dbReference type="PROSITE" id="PS51295">
    <property type="entry name" value="CRM"/>
    <property type="match status" value="2"/>
</dbReference>
<keyword evidence="4" id="KW-0809">Transit peptide</keyword>
<keyword evidence="3 7" id="KW-0694">RNA-binding</keyword>
<evidence type="ECO:0000256" key="3">
    <source>
        <dbReference type="ARBA" id="ARBA00022884"/>
    </source>
</evidence>
<dbReference type="PANTHER" id="PTHR46247:SF2">
    <property type="entry name" value="CRS2-ASSOCIATED FACTOR 1, MITOCHONDRIAL"/>
    <property type="match status" value="1"/>
</dbReference>
<accession>A0AA38F3S6</accession>
<dbReference type="PANTHER" id="PTHR46247">
    <property type="entry name" value="CRS2-ASSOCIATED FACTOR 1, CHLOROPLASTIC"/>
    <property type="match status" value="1"/>
</dbReference>
<dbReference type="AlphaFoldDB" id="A0AA38F3S6"/>
<dbReference type="EMBL" id="JAHRHJ020003813">
    <property type="protein sequence ID" value="KAH9288161.1"/>
    <property type="molecule type" value="Genomic_DNA"/>
</dbReference>
<dbReference type="Gene3D" id="3.30.110.60">
    <property type="entry name" value="YhbY-like"/>
    <property type="match status" value="2"/>
</dbReference>
<dbReference type="GO" id="GO:0006397">
    <property type="term" value="P:mRNA processing"/>
    <property type="evidence" value="ECO:0007669"/>
    <property type="project" value="UniProtKB-KW"/>
</dbReference>
<feature type="non-terminal residue" evidence="10">
    <location>
        <position position="1"/>
    </location>
</feature>
<evidence type="ECO:0000256" key="4">
    <source>
        <dbReference type="ARBA" id="ARBA00022946"/>
    </source>
</evidence>
<comment type="caution">
    <text evidence="10">The sequence shown here is derived from an EMBL/GenBank/DDBJ whole genome shotgun (WGS) entry which is preliminary data.</text>
</comment>
<dbReference type="Pfam" id="PF01985">
    <property type="entry name" value="CRS1_YhbY"/>
    <property type="match status" value="2"/>
</dbReference>
<organism evidence="10 11">
    <name type="scientific">Taxus chinensis</name>
    <name type="common">Chinese yew</name>
    <name type="synonym">Taxus wallichiana var. chinensis</name>
    <dbReference type="NCBI Taxonomy" id="29808"/>
    <lineage>
        <taxon>Eukaryota</taxon>
        <taxon>Viridiplantae</taxon>
        <taxon>Streptophyta</taxon>
        <taxon>Embryophyta</taxon>
        <taxon>Tracheophyta</taxon>
        <taxon>Spermatophyta</taxon>
        <taxon>Pinopsida</taxon>
        <taxon>Pinidae</taxon>
        <taxon>Conifers II</taxon>
        <taxon>Cupressales</taxon>
        <taxon>Taxaceae</taxon>
        <taxon>Taxus</taxon>
    </lineage>
</organism>
<evidence type="ECO:0000256" key="1">
    <source>
        <dbReference type="ARBA" id="ARBA00022664"/>
    </source>
</evidence>
<reference evidence="10 11" key="1">
    <citation type="journal article" date="2021" name="Nat. Plants">
        <title>The Taxus genome provides insights into paclitaxel biosynthesis.</title>
        <authorList>
            <person name="Xiong X."/>
            <person name="Gou J."/>
            <person name="Liao Q."/>
            <person name="Li Y."/>
            <person name="Zhou Q."/>
            <person name="Bi G."/>
            <person name="Li C."/>
            <person name="Du R."/>
            <person name="Wang X."/>
            <person name="Sun T."/>
            <person name="Guo L."/>
            <person name="Liang H."/>
            <person name="Lu P."/>
            <person name="Wu Y."/>
            <person name="Zhang Z."/>
            <person name="Ro D.K."/>
            <person name="Shang Y."/>
            <person name="Huang S."/>
            <person name="Yan J."/>
        </authorList>
    </citation>
    <scope>NUCLEOTIDE SEQUENCE [LARGE SCALE GENOMIC DNA]</scope>
    <source>
        <strain evidence="10">Ta-2019</strain>
    </source>
</reference>
<feature type="domain" description="CRM" evidence="9">
    <location>
        <begin position="75"/>
        <end position="173"/>
    </location>
</feature>
<feature type="region of interest" description="Disordered" evidence="8">
    <location>
        <begin position="1"/>
        <end position="21"/>
    </location>
</feature>
<dbReference type="Proteomes" id="UP000824469">
    <property type="component" value="Unassembled WGS sequence"/>
</dbReference>
<gene>
    <name evidence="10" type="ORF">KI387_032278</name>
</gene>
<dbReference type="SUPFAM" id="SSF75471">
    <property type="entry name" value="YhbY-like"/>
    <property type="match status" value="2"/>
</dbReference>
<dbReference type="GO" id="GO:1990904">
    <property type="term" value="C:ribonucleoprotein complex"/>
    <property type="evidence" value="ECO:0007669"/>
    <property type="project" value="UniProtKB-KW"/>
</dbReference>
<protein>
    <recommendedName>
        <fullName evidence="9">CRM domain-containing protein</fullName>
    </recommendedName>
</protein>
<feature type="non-terminal residue" evidence="10">
    <location>
        <position position="261"/>
    </location>
</feature>
<keyword evidence="5" id="KW-0508">mRNA splicing</keyword>
<dbReference type="InterPro" id="IPR035920">
    <property type="entry name" value="YhbY-like_sf"/>
</dbReference>
<dbReference type="SMART" id="SM01103">
    <property type="entry name" value="CRS1_YhbY"/>
    <property type="match status" value="1"/>
</dbReference>
<dbReference type="InterPro" id="IPR001890">
    <property type="entry name" value="RNA-binding_CRM"/>
</dbReference>
<evidence type="ECO:0000256" key="6">
    <source>
        <dbReference type="ARBA" id="ARBA00023274"/>
    </source>
</evidence>
<evidence type="ECO:0000256" key="8">
    <source>
        <dbReference type="SAM" id="MobiDB-lite"/>
    </source>
</evidence>
<dbReference type="GO" id="GO:0000373">
    <property type="term" value="P:Group II intron splicing"/>
    <property type="evidence" value="ECO:0007669"/>
    <property type="project" value="InterPro"/>
</dbReference>
<dbReference type="OMA" id="LTIEETM"/>
<dbReference type="InterPro" id="IPR044599">
    <property type="entry name" value="CAF1P_plant"/>
</dbReference>
<keyword evidence="6" id="KW-0687">Ribonucleoprotein</keyword>
<evidence type="ECO:0000256" key="5">
    <source>
        <dbReference type="ARBA" id="ARBA00023187"/>
    </source>
</evidence>
<evidence type="ECO:0000259" key="9">
    <source>
        <dbReference type="PROSITE" id="PS51295"/>
    </source>
</evidence>
<keyword evidence="2" id="KW-0677">Repeat</keyword>
<sequence>FSYTETPRANPIGFREPRFSPFGPGKIDREWTGWCAPRAGIEVKSVNEEYDDDYQDCPPNAGRCGGKFREKILGEPLSKQEIQVLIDQCRRQNTKRQVNLGRDGLTHNMINDIHNNWQYAPAVRIKCLGVPTVDMKNVCFQLEDKTGGRIIYHNRNIITLYRGRNYKPKERPVIPLMLWKPHAPIYPKLIRTTIHGFTIAETKAIRKKGLRTPALTKLKKNGVYCGLVQNVREAFKENDLVRLDCKGLPKSDYRKIGAKLR</sequence>
<keyword evidence="1" id="KW-0507">mRNA processing</keyword>
<evidence type="ECO:0000313" key="11">
    <source>
        <dbReference type="Proteomes" id="UP000824469"/>
    </source>
</evidence>
<feature type="domain" description="CRM" evidence="9">
    <location>
        <begin position="195"/>
        <end position="261"/>
    </location>
</feature>
<evidence type="ECO:0000256" key="7">
    <source>
        <dbReference type="PROSITE-ProRule" id="PRU00626"/>
    </source>
</evidence>
<proteinExistence type="predicted"/>
<evidence type="ECO:0000313" key="10">
    <source>
        <dbReference type="EMBL" id="KAH9288161.1"/>
    </source>
</evidence>
<dbReference type="FunFam" id="3.30.110.60:FF:000002">
    <property type="entry name" value="CRS2-associated factor 1, chloroplastic"/>
    <property type="match status" value="1"/>
</dbReference>